<evidence type="ECO:0000313" key="2">
    <source>
        <dbReference type="Proteomes" id="UP000807825"/>
    </source>
</evidence>
<name>A0A9D6Z2G8_9BACT</name>
<evidence type="ECO:0000313" key="1">
    <source>
        <dbReference type="EMBL" id="MBI5248745.1"/>
    </source>
</evidence>
<dbReference type="AlphaFoldDB" id="A0A9D6Z2G8"/>
<dbReference type="EMBL" id="JACRDE010000135">
    <property type="protein sequence ID" value="MBI5248745.1"/>
    <property type="molecule type" value="Genomic_DNA"/>
</dbReference>
<accession>A0A9D6Z2G8</accession>
<comment type="caution">
    <text evidence="1">The sequence shown here is derived from an EMBL/GenBank/DDBJ whole genome shotgun (WGS) entry which is preliminary data.</text>
</comment>
<dbReference type="Pfam" id="PF11376">
    <property type="entry name" value="DUF3179"/>
    <property type="match status" value="1"/>
</dbReference>
<gene>
    <name evidence="1" type="ORF">HY912_04555</name>
</gene>
<sequence length="247" mass="27205">MAHTGVVYARPKKNGEPFSFGVSGKLWRDSLVMYDRSTLSLWSQVLGQAVAGPLEGMKLEQIPSEVTAWAAWKERHPDTLVLVKPAGQDSAYAEYHRDPKKVGIAGSKTPDARLPGKTLVFGMILSDRFAAAPFPVLDTSPVLNNEFSGIPIVIFSPAGENAAMAFERTIDGKALTFEHVVDQGRLTVRDIGTGSTWSWESGECLQGPFKGKHLKRIPGMPVYWAIWARFHPDTELISREMGKPLNE</sequence>
<organism evidence="1 2">
    <name type="scientific">Desulfomonile tiedjei</name>
    <dbReference type="NCBI Taxonomy" id="2358"/>
    <lineage>
        <taxon>Bacteria</taxon>
        <taxon>Pseudomonadati</taxon>
        <taxon>Thermodesulfobacteriota</taxon>
        <taxon>Desulfomonilia</taxon>
        <taxon>Desulfomonilales</taxon>
        <taxon>Desulfomonilaceae</taxon>
        <taxon>Desulfomonile</taxon>
    </lineage>
</organism>
<reference evidence="1" key="1">
    <citation type="submission" date="2020-07" db="EMBL/GenBank/DDBJ databases">
        <title>Huge and variable diversity of episymbiotic CPR bacteria and DPANN archaea in groundwater ecosystems.</title>
        <authorList>
            <person name="He C.Y."/>
            <person name="Keren R."/>
            <person name="Whittaker M."/>
            <person name="Farag I.F."/>
            <person name="Doudna J."/>
            <person name="Cate J.H.D."/>
            <person name="Banfield J.F."/>
        </authorList>
    </citation>
    <scope>NUCLEOTIDE SEQUENCE</scope>
    <source>
        <strain evidence="1">NC_groundwater_1664_Pr3_B-0.1um_52_9</strain>
    </source>
</reference>
<dbReference type="InterPro" id="IPR021516">
    <property type="entry name" value="DUF3179"/>
</dbReference>
<dbReference type="Proteomes" id="UP000807825">
    <property type="component" value="Unassembled WGS sequence"/>
</dbReference>
<proteinExistence type="predicted"/>
<protein>
    <submittedName>
        <fullName evidence="1">DUF3179 domain-containing protein</fullName>
    </submittedName>
</protein>